<dbReference type="EMBL" id="MU004341">
    <property type="protein sequence ID" value="KAF2656043.1"/>
    <property type="molecule type" value="Genomic_DNA"/>
</dbReference>
<evidence type="ECO:0000313" key="3">
    <source>
        <dbReference type="Proteomes" id="UP000799324"/>
    </source>
</evidence>
<protein>
    <submittedName>
        <fullName evidence="2">Uncharacterized protein</fullName>
    </submittedName>
</protein>
<reference evidence="2" key="1">
    <citation type="journal article" date="2020" name="Stud. Mycol.">
        <title>101 Dothideomycetes genomes: a test case for predicting lifestyles and emergence of pathogens.</title>
        <authorList>
            <person name="Haridas S."/>
            <person name="Albert R."/>
            <person name="Binder M."/>
            <person name="Bloem J."/>
            <person name="Labutti K."/>
            <person name="Salamov A."/>
            <person name="Andreopoulos B."/>
            <person name="Baker S."/>
            <person name="Barry K."/>
            <person name="Bills G."/>
            <person name="Bluhm B."/>
            <person name="Cannon C."/>
            <person name="Castanera R."/>
            <person name="Culley D."/>
            <person name="Daum C."/>
            <person name="Ezra D."/>
            <person name="Gonzalez J."/>
            <person name="Henrissat B."/>
            <person name="Kuo A."/>
            <person name="Liang C."/>
            <person name="Lipzen A."/>
            <person name="Lutzoni F."/>
            <person name="Magnuson J."/>
            <person name="Mondo S."/>
            <person name="Nolan M."/>
            <person name="Ohm R."/>
            <person name="Pangilinan J."/>
            <person name="Park H.-J."/>
            <person name="Ramirez L."/>
            <person name="Alfaro M."/>
            <person name="Sun H."/>
            <person name="Tritt A."/>
            <person name="Yoshinaga Y."/>
            <person name="Zwiers L.-H."/>
            <person name="Turgeon B."/>
            <person name="Goodwin S."/>
            <person name="Spatafora J."/>
            <person name="Crous P."/>
            <person name="Grigoriev I."/>
        </authorList>
    </citation>
    <scope>NUCLEOTIDE SEQUENCE</scope>
    <source>
        <strain evidence="2">CBS 122681</strain>
    </source>
</reference>
<feature type="region of interest" description="Disordered" evidence="1">
    <location>
        <begin position="105"/>
        <end position="130"/>
    </location>
</feature>
<name>A0A6A6TAX0_9PLEO</name>
<gene>
    <name evidence="2" type="ORF">K491DRAFT_704297</name>
</gene>
<feature type="region of interest" description="Disordered" evidence="1">
    <location>
        <begin position="11"/>
        <end position="47"/>
    </location>
</feature>
<feature type="compositionally biased region" description="Polar residues" evidence="1">
    <location>
        <begin position="210"/>
        <end position="224"/>
    </location>
</feature>
<organism evidence="2 3">
    <name type="scientific">Lophiostoma macrostomum CBS 122681</name>
    <dbReference type="NCBI Taxonomy" id="1314788"/>
    <lineage>
        <taxon>Eukaryota</taxon>
        <taxon>Fungi</taxon>
        <taxon>Dikarya</taxon>
        <taxon>Ascomycota</taxon>
        <taxon>Pezizomycotina</taxon>
        <taxon>Dothideomycetes</taxon>
        <taxon>Pleosporomycetidae</taxon>
        <taxon>Pleosporales</taxon>
        <taxon>Lophiostomataceae</taxon>
        <taxon>Lophiostoma</taxon>
    </lineage>
</organism>
<proteinExistence type="predicted"/>
<feature type="region of interest" description="Disordered" evidence="1">
    <location>
        <begin position="205"/>
        <end position="263"/>
    </location>
</feature>
<accession>A0A6A6TAX0</accession>
<dbReference type="OrthoDB" id="5407653at2759"/>
<feature type="region of interest" description="Disordered" evidence="1">
    <location>
        <begin position="434"/>
        <end position="508"/>
    </location>
</feature>
<feature type="compositionally biased region" description="Polar residues" evidence="1">
    <location>
        <begin position="116"/>
        <end position="128"/>
    </location>
</feature>
<sequence>MFGFSGNLLAGQHDCGEERQPPARPTPVIFPSFTPPEPSTSKAPATWTEPPSRILEYFVSLKKPSDVNEEALRLLNITFAPRCEFESLLASSPADARQYLPPKSWLEVPGNETDEPSGSSASETSIRLLSNGRRLPDRNEFYTRAKELFVKNQDAFVTFSRKGPPGHVPLRLAHFRKFWESLDNLAYYWDTSLDEYLPPRPENAIKKQEQAQNPSSESNGTSTEAKPADEPPESQPPAISPSEEPRKKAKTEEATDSTVTIPINSRSFKTLPASISSSKALPARSAPPKVPWATNTPSRANKPADLSTGSYKGYRTGTGSEMPDQYRLDCVRSFLEPIAWAFGVTFVPHRRPPVLCLSHIRFPVRMNSVGWRGPQDRMKARQGWMEGPVLGIQCRPDTNFGASGNLEAESRLDGVRELGGMLLLAQERAREGRAEVRAGEGKWWTTTPRWGGGPGGEVGEATGASDEVSQGSTPAATPTPTTTPPLPGKSEIRIPGRPRVGSKDRRRPSPAEIWKMLRAGNPLWDPKVVYEAIGKERESQWDEIFLVSSLNHHISVLKLRVHRDYIRYLTEGTLPEQPPSDPNWCSPSLTRTKWFDLFNVEDRTEAMRGIWGVLAYLMRSQKSANDTPMSDA</sequence>
<dbReference type="Proteomes" id="UP000799324">
    <property type="component" value="Unassembled WGS sequence"/>
</dbReference>
<dbReference type="AlphaFoldDB" id="A0A6A6TAX0"/>
<evidence type="ECO:0000256" key="1">
    <source>
        <dbReference type="SAM" id="MobiDB-lite"/>
    </source>
</evidence>
<feature type="compositionally biased region" description="Basic and acidic residues" evidence="1">
    <location>
        <begin position="243"/>
        <end position="253"/>
    </location>
</feature>
<keyword evidence="3" id="KW-1185">Reference proteome</keyword>
<feature type="region of interest" description="Disordered" evidence="1">
    <location>
        <begin position="275"/>
        <end position="316"/>
    </location>
</feature>
<evidence type="ECO:0000313" key="2">
    <source>
        <dbReference type="EMBL" id="KAF2656043.1"/>
    </source>
</evidence>